<dbReference type="InterPro" id="IPR052236">
    <property type="entry name" value="Small_GTPase_RasD"/>
</dbReference>
<protein>
    <submittedName>
        <fullName evidence="7">Uncharacterized protein</fullName>
    </submittedName>
</protein>
<dbReference type="PANTHER" id="PTHR46149">
    <property type="entry name" value="MIP08469P"/>
    <property type="match status" value="1"/>
</dbReference>
<evidence type="ECO:0000256" key="6">
    <source>
        <dbReference type="ARBA" id="ARBA00023288"/>
    </source>
</evidence>
<keyword evidence="5" id="KW-0472">Membrane</keyword>
<gene>
    <name evidence="7" type="ORF">JTE90_008583</name>
</gene>
<dbReference type="Gene3D" id="3.40.50.300">
    <property type="entry name" value="P-loop containing nucleotide triphosphate hydrolases"/>
    <property type="match status" value="1"/>
</dbReference>
<dbReference type="GO" id="GO:0005886">
    <property type="term" value="C:plasma membrane"/>
    <property type="evidence" value="ECO:0007669"/>
    <property type="project" value="UniProtKB-SubCell"/>
</dbReference>
<evidence type="ECO:0000313" key="7">
    <source>
        <dbReference type="EMBL" id="KAG8180798.1"/>
    </source>
</evidence>
<keyword evidence="4" id="KW-0547">Nucleotide-binding</keyword>
<dbReference type="GO" id="GO:0005525">
    <property type="term" value="F:GTP binding"/>
    <property type="evidence" value="ECO:0007669"/>
    <property type="project" value="UniProtKB-KW"/>
</dbReference>
<dbReference type="AlphaFoldDB" id="A0AAV6UAC2"/>
<keyword evidence="3" id="KW-0488">Methylation</keyword>
<comment type="caution">
    <text evidence="7">The sequence shown here is derived from an EMBL/GenBank/DDBJ whole genome shotgun (WGS) entry which is preliminary data.</text>
</comment>
<dbReference type="GO" id="GO:0003924">
    <property type="term" value="F:GTPase activity"/>
    <property type="evidence" value="ECO:0007669"/>
    <property type="project" value="InterPro"/>
</dbReference>
<evidence type="ECO:0000256" key="2">
    <source>
        <dbReference type="ARBA" id="ARBA00022475"/>
    </source>
</evidence>
<keyword evidence="6" id="KW-0449">Lipoprotein</keyword>
<comment type="subcellular location">
    <subcellularLocation>
        <location evidence="1">Cell membrane</location>
        <topology evidence="1">Lipid-anchor</topology>
    </subcellularLocation>
</comment>
<dbReference type="InterPro" id="IPR027417">
    <property type="entry name" value="P-loop_NTPase"/>
</dbReference>
<keyword evidence="8" id="KW-1185">Reference proteome</keyword>
<evidence type="ECO:0000256" key="3">
    <source>
        <dbReference type="ARBA" id="ARBA00022481"/>
    </source>
</evidence>
<accession>A0AAV6UAC2</accession>
<dbReference type="SUPFAM" id="SSF52540">
    <property type="entry name" value="P-loop containing nucleoside triphosphate hydrolases"/>
    <property type="match status" value="1"/>
</dbReference>
<dbReference type="InterPro" id="IPR001806">
    <property type="entry name" value="Small_GTPase"/>
</dbReference>
<dbReference type="Pfam" id="PF00071">
    <property type="entry name" value="Ras"/>
    <property type="match status" value="1"/>
</dbReference>
<evidence type="ECO:0000256" key="5">
    <source>
        <dbReference type="ARBA" id="ARBA00023136"/>
    </source>
</evidence>
<dbReference type="PANTHER" id="PTHR46149:SF7">
    <property type="entry name" value="GTP-BINDING PROTEIN DI-RAS2"/>
    <property type="match status" value="1"/>
</dbReference>
<sequence>MLFENSFSAIYCATNVAEGHKFFKKEKCPAGISAVKLGERRPSMGDDPGESHWRLVTLGGAAVGKSSILKRFLFGTYCDRHRPTVEDLYSGTHSQGNSQPKIC</sequence>
<keyword evidence="4" id="KW-0342">GTP-binding</keyword>
<reference evidence="7 8" key="1">
    <citation type="journal article" date="2022" name="Nat. Ecol. Evol.">
        <title>A masculinizing supergene underlies an exaggerated male reproductive morph in a spider.</title>
        <authorList>
            <person name="Hendrickx F."/>
            <person name="De Corte Z."/>
            <person name="Sonet G."/>
            <person name="Van Belleghem S.M."/>
            <person name="Kostlbacher S."/>
            <person name="Vangestel C."/>
        </authorList>
    </citation>
    <scope>NUCLEOTIDE SEQUENCE [LARGE SCALE GENOMIC DNA]</scope>
    <source>
        <strain evidence="7">W744_W776</strain>
    </source>
</reference>
<keyword evidence="2" id="KW-1003">Cell membrane</keyword>
<dbReference type="Proteomes" id="UP000827092">
    <property type="component" value="Unassembled WGS sequence"/>
</dbReference>
<dbReference type="EMBL" id="JAFNEN010000548">
    <property type="protein sequence ID" value="KAG8180798.1"/>
    <property type="molecule type" value="Genomic_DNA"/>
</dbReference>
<evidence type="ECO:0000313" key="8">
    <source>
        <dbReference type="Proteomes" id="UP000827092"/>
    </source>
</evidence>
<evidence type="ECO:0000256" key="1">
    <source>
        <dbReference type="ARBA" id="ARBA00004193"/>
    </source>
</evidence>
<evidence type="ECO:0000256" key="4">
    <source>
        <dbReference type="ARBA" id="ARBA00023134"/>
    </source>
</evidence>
<organism evidence="7 8">
    <name type="scientific">Oedothorax gibbosus</name>
    <dbReference type="NCBI Taxonomy" id="931172"/>
    <lineage>
        <taxon>Eukaryota</taxon>
        <taxon>Metazoa</taxon>
        <taxon>Ecdysozoa</taxon>
        <taxon>Arthropoda</taxon>
        <taxon>Chelicerata</taxon>
        <taxon>Arachnida</taxon>
        <taxon>Araneae</taxon>
        <taxon>Araneomorphae</taxon>
        <taxon>Entelegynae</taxon>
        <taxon>Araneoidea</taxon>
        <taxon>Linyphiidae</taxon>
        <taxon>Erigoninae</taxon>
        <taxon>Oedothorax</taxon>
    </lineage>
</organism>
<name>A0AAV6UAC2_9ARAC</name>
<proteinExistence type="predicted"/>